<dbReference type="GO" id="GO:0016491">
    <property type="term" value="F:oxidoreductase activity"/>
    <property type="evidence" value="ECO:0007669"/>
    <property type="project" value="InterPro"/>
</dbReference>
<evidence type="ECO:0000256" key="1">
    <source>
        <dbReference type="SAM" id="SignalP"/>
    </source>
</evidence>
<protein>
    <submittedName>
        <fullName evidence="3">Putative thiol-disulfide oxidoreductase ResA</fullName>
    </submittedName>
</protein>
<reference evidence="3" key="1">
    <citation type="submission" date="2015-11" db="EMBL/GenBank/DDBJ databases">
        <authorList>
            <person name="Zhang Y."/>
            <person name="Guo Z."/>
        </authorList>
    </citation>
    <scope>NUCLEOTIDE SEQUENCE</scope>
    <source>
        <strain evidence="3">BN30871</strain>
    </source>
</reference>
<dbReference type="PROSITE" id="PS51352">
    <property type="entry name" value="THIOREDOXIN_2"/>
    <property type="match status" value="1"/>
</dbReference>
<dbReference type="GO" id="GO:0016209">
    <property type="term" value="F:antioxidant activity"/>
    <property type="evidence" value="ECO:0007669"/>
    <property type="project" value="InterPro"/>
</dbReference>
<sequence length="170" mass="18727">MKKILFLISSVLIILNVAHAKPSENFTFTDTNGKVFHVQGTKDGLIIPEARGKIIFLEFFGHKCPPCIASIPHYKSLQTKYNGKIQIIAIEVQGLNNAQVKNFAKQKGLNYTTVSQEKSENFVNYIASRAGWSGAIPYLVVIDKKGVVQFMQAGSIGQSGLEALIKELSK</sequence>
<feature type="domain" description="Thioredoxin" evidence="2">
    <location>
        <begin position="17"/>
        <end position="170"/>
    </location>
</feature>
<dbReference type="PANTHER" id="PTHR42852:SF17">
    <property type="entry name" value="THIOREDOXIN-LIKE PROTEIN HI_1115"/>
    <property type="match status" value="1"/>
</dbReference>
<proteinExistence type="predicted"/>
<evidence type="ECO:0000259" key="2">
    <source>
        <dbReference type="PROSITE" id="PS51352"/>
    </source>
</evidence>
<dbReference type="EMBL" id="FAXN01000016">
    <property type="protein sequence ID" value="CUV65121.1"/>
    <property type="molecule type" value="Genomic_DNA"/>
</dbReference>
<keyword evidence="1" id="KW-0732">Signal</keyword>
<feature type="chain" id="PRO_5006629785" evidence="1">
    <location>
        <begin position="21"/>
        <end position="170"/>
    </location>
</feature>
<dbReference type="PANTHER" id="PTHR42852">
    <property type="entry name" value="THIOL:DISULFIDE INTERCHANGE PROTEIN DSBE"/>
    <property type="match status" value="1"/>
</dbReference>
<dbReference type="InterPro" id="IPR050553">
    <property type="entry name" value="Thioredoxin_ResA/DsbE_sf"/>
</dbReference>
<evidence type="ECO:0000313" key="3">
    <source>
        <dbReference type="EMBL" id="CUV65121.1"/>
    </source>
</evidence>
<dbReference type="Gene3D" id="3.40.30.10">
    <property type="entry name" value="Glutaredoxin"/>
    <property type="match status" value="1"/>
</dbReference>
<dbReference type="InterPro" id="IPR036249">
    <property type="entry name" value="Thioredoxin-like_sf"/>
</dbReference>
<name>A0A0S4XMZ3_9BACT</name>
<dbReference type="SUPFAM" id="SSF52833">
    <property type="entry name" value="Thioredoxin-like"/>
    <property type="match status" value="1"/>
</dbReference>
<dbReference type="AlphaFoldDB" id="A0A0S4XMZ3"/>
<gene>
    <name evidence="3" type="ORF">BN3087_180024</name>
</gene>
<organism evidence="3">
    <name type="scientific">Sulfurovum sp. enrichment culture clone C5</name>
    <dbReference type="NCBI Taxonomy" id="497650"/>
    <lineage>
        <taxon>Bacteria</taxon>
        <taxon>Pseudomonadati</taxon>
        <taxon>Campylobacterota</taxon>
        <taxon>Epsilonproteobacteria</taxon>
        <taxon>Campylobacterales</taxon>
        <taxon>Sulfurovaceae</taxon>
        <taxon>Sulfurovum</taxon>
        <taxon>environmental samples</taxon>
    </lineage>
</organism>
<dbReference type="CDD" id="cd02966">
    <property type="entry name" value="TlpA_like_family"/>
    <property type="match status" value="1"/>
</dbReference>
<dbReference type="InterPro" id="IPR013766">
    <property type="entry name" value="Thioredoxin_domain"/>
</dbReference>
<feature type="signal peptide" evidence="1">
    <location>
        <begin position="1"/>
        <end position="20"/>
    </location>
</feature>
<dbReference type="InterPro" id="IPR000866">
    <property type="entry name" value="AhpC/TSA"/>
</dbReference>
<accession>A0A0S4XMZ3</accession>
<dbReference type="Pfam" id="PF00578">
    <property type="entry name" value="AhpC-TSA"/>
    <property type="match status" value="1"/>
</dbReference>